<dbReference type="RefSeq" id="WP_407050177.1">
    <property type="nucleotide sequence ID" value="NZ_CP158568.1"/>
</dbReference>
<evidence type="ECO:0000313" key="2">
    <source>
        <dbReference type="EMBL" id="XBY45086.1"/>
    </source>
</evidence>
<dbReference type="InterPro" id="IPR046093">
    <property type="entry name" value="DUF6111"/>
</dbReference>
<keyword evidence="1" id="KW-0472">Membrane</keyword>
<dbReference type="Pfam" id="PF19606">
    <property type="entry name" value="DUF6111"/>
    <property type="match status" value="1"/>
</dbReference>
<protein>
    <submittedName>
        <fullName evidence="2">DUF6111 family protein</fullName>
    </submittedName>
</protein>
<dbReference type="AlphaFoldDB" id="A0AAU7XDD4"/>
<gene>
    <name evidence="2" type="ORF">ABS361_01975</name>
</gene>
<dbReference type="KEGG" id="mflg:ABS361_01975"/>
<proteinExistence type="predicted"/>
<keyword evidence="1" id="KW-0812">Transmembrane</keyword>
<organism evidence="2">
    <name type="scientific">Methyloraptor flagellatus</name>
    <dbReference type="NCBI Taxonomy" id="3162530"/>
    <lineage>
        <taxon>Bacteria</taxon>
        <taxon>Pseudomonadati</taxon>
        <taxon>Pseudomonadota</taxon>
        <taxon>Alphaproteobacteria</taxon>
        <taxon>Hyphomicrobiales</taxon>
        <taxon>Ancalomicrobiaceae</taxon>
        <taxon>Methyloraptor</taxon>
    </lineage>
</organism>
<sequence length="94" mass="9890">MLRLVLILAGLFALPFIGYAVATLLSRRGSTLPVGPDGRPGLFVGAPFQTLVLIGLVLVVAGLLGLSAFRDSPLGKTYVPDQFKDGKVVPGHFE</sequence>
<name>A0AAU7XDD4_9HYPH</name>
<reference evidence="2" key="1">
    <citation type="submission" date="2024-06" db="EMBL/GenBank/DDBJ databases">
        <title>Methylostella associata gen. nov., sp. nov., a novel Ancalomicrobiaceae-affiliated facultatively methylotrophic bacteria that feed on methanotrophs of the genus Methylococcus.</title>
        <authorList>
            <person name="Saltykova V."/>
            <person name="Danilova O.V."/>
            <person name="Oshkin I.Y."/>
            <person name="Belova S.E."/>
            <person name="Pimenov N.V."/>
            <person name="Dedysh S.N."/>
        </authorList>
    </citation>
    <scope>NUCLEOTIDE SEQUENCE</scope>
    <source>
        <strain evidence="2">S20</strain>
    </source>
</reference>
<keyword evidence="1" id="KW-1133">Transmembrane helix</keyword>
<accession>A0AAU7XDD4</accession>
<dbReference type="EMBL" id="CP158568">
    <property type="protein sequence ID" value="XBY45086.1"/>
    <property type="molecule type" value="Genomic_DNA"/>
</dbReference>
<feature type="transmembrane region" description="Helical" evidence="1">
    <location>
        <begin position="46"/>
        <end position="66"/>
    </location>
</feature>
<evidence type="ECO:0000256" key="1">
    <source>
        <dbReference type="SAM" id="Phobius"/>
    </source>
</evidence>